<dbReference type="InterPro" id="IPR001867">
    <property type="entry name" value="OmpR/PhoB-type_DNA-bd"/>
</dbReference>
<proteinExistence type="predicted"/>
<keyword evidence="2" id="KW-0902">Two-component regulatory system</keyword>
<keyword evidence="4 7" id="KW-0238">DNA-binding</keyword>
<dbReference type="PANTHER" id="PTHR48111:SF1">
    <property type="entry name" value="TWO-COMPONENT RESPONSE REGULATOR ORR33"/>
    <property type="match status" value="1"/>
</dbReference>
<dbReference type="GO" id="GO:0000156">
    <property type="term" value="F:phosphorelay response regulator activity"/>
    <property type="evidence" value="ECO:0007669"/>
    <property type="project" value="TreeGrafter"/>
</dbReference>
<dbReference type="InterPro" id="IPR001789">
    <property type="entry name" value="Sig_transdc_resp-reg_receiver"/>
</dbReference>
<feature type="domain" description="OmpR/PhoB-type" evidence="9">
    <location>
        <begin position="152"/>
        <end position="249"/>
    </location>
</feature>
<dbReference type="AlphaFoldDB" id="A0A1H6FYX3"/>
<feature type="domain" description="Response regulatory" evidence="8">
    <location>
        <begin position="22"/>
        <end position="143"/>
    </location>
</feature>
<evidence type="ECO:0000256" key="1">
    <source>
        <dbReference type="ARBA" id="ARBA00022553"/>
    </source>
</evidence>
<dbReference type="Pfam" id="PF00486">
    <property type="entry name" value="Trans_reg_C"/>
    <property type="match status" value="1"/>
</dbReference>
<dbReference type="Proteomes" id="UP000222056">
    <property type="component" value="Unassembled WGS sequence"/>
</dbReference>
<keyword evidence="11" id="KW-1185">Reference proteome</keyword>
<dbReference type="InterPro" id="IPR011006">
    <property type="entry name" value="CheY-like_superfamily"/>
</dbReference>
<dbReference type="GO" id="GO:0032993">
    <property type="term" value="C:protein-DNA complex"/>
    <property type="evidence" value="ECO:0007669"/>
    <property type="project" value="TreeGrafter"/>
</dbReference>
<reference evidence="11" key="1">
    <citation type="submission" date="2016-10" db="EMBL/GenBank/DDBJ databases">
        <authorList>
            <person name="Varghese N."/>
            <person name="Submissions S."/>
        </authorList>
    </citation>
    <scope>NUCLEOTIDE SEQUENCE [LARGE SCALE GENOMIC DNA]</scope>
    <source>
        <strain evidence="11">ATCC 35263</strain>
    </source>
</reference>
<dbReference type="SMART" id="SM00448">
    <property type="entry name" value="REC"/>
    <property type="match status" value="1"/>
</dbReference>
<evidence type="ECO:0000256" key="4">
    <source>
        <dbReference type="ARBA" id="ARBA00023125"/>
    </source>
</evidence>
<dbReference type="Gene3D" id="1.10.10.10">
    <property type="entry name" value="Winged helix-like DNA-binding domain superfamily/Winged helix DNA-binding domain"/>
    <property type="match status" value="1"/>
</dbReference>
<feature type="DNA-binding region" description="OmpR/PhoB-type" evidence="7">
    <location>
        <begin position="152"/>
        <end position="249"/>
    </location>
</feature>
<keyword evidence="5" id="KW-0804">Transcription</keyword>
<dbReference type="GO" id="GO:0000976">
    <property type="term" value="F:transcription cis-regulatory region binding"/>
    <property type="evidence" value="ECO:0007669"/>
    <property type="project" value="TreeGrafter"/>
</dbReference>
<evidence type="ECO:0000313" key="10">
    <source>
        <dbReference type="EMBL" id="SEH15408.1"/>
    </source>
</evidence>
<dbReference type="InterPro" id="IPR036388">
    <property type="entry name" value="WH-like_DNA-bd_sf"/>
</dbReference>
<accession>A0A1H6FYX3</accession>
<evidence type="ECO:0000313" key="11">
    <source>
        <dbReference type="Proteomes" id="UP000222056"/>
    </source>
</evidence>
<dbReference type="Gene3D" id="6.10.250.690">
    <property type="match status" value="1"/>
</dbReference>
<sequence>MSHGVASLSDRLGSAARGEGSKILIVEDDERLRTYLRDNLAADGYAVVEARGVREALARAEIHHPDLVLLDLVLGDEDGLRLLDAVRGAEAAAQGIDPGLPIVVVSGRGSEPERVRGLNRGADDYLTKPFGYQELLARVRAVLRRSVERPREGLIAYRELRIDPVRRAVTLAGRPVALTAKEFALLTALAREPERVFTKEELLRDVWGFRSPGRTRTLDAHACRLRAKLSGSPRRWVSNVRGIGYRLVERC</sequence>
<evidence type="ECO:0000259" key="8">
    <source>
        <dbReference type="PROSITE" id="PS50110"/>
    </source>
</evidence>
<dbReference type="SMART" id="SM00862">
    <property type="entry name" value="Trans_reg_C"/>
    <property type="match status" value="1"/>
</dbReference>
<evidence type="ECO:0000256" key="3">
    <source>
        <dbReference type="ARBA" id="ARBA00023015"/>
    </source>
</evidence>
<evidence type="ECO:0000256" key="2">
    <source>
        <dbReference type="ARBA" id="ARBA00023012"/>
    </source>
</evidence>
<evidence type="ECO:0000256" key="6">
    <source>
        <dbReference type="PROSITE-ProRule" id="PRU00169"/>
    </source>
</evidence>
<protein>
    <submittedName>
        <fullName evidence="10">DNA-binding response regulator, OmpR family, contains REC and winged-helix (WHTH) domain</fullName>
    </submittedName>
</protein>
<gene>
    <name evidence="10" type="ORF">SAMN02745716_1939</name>
</gene>
<keyword evidence="1 6" id="KW-0597">Phosphoprotein</keyword>
<dbReference type="Pfam" id="PF00072">
    <property type="entry name" value="Response_reg"/>
    <property type="match status" value="1"/>
</dbReference>
<evidence type="ECO:0000259" key="9">
    <source>
        <dbReference type="PROSITE" id="PS51755"/>
    </source>
</evidence>
<dbReference type="SUPFAM" id="SSF52172">
    <property type="entry name" value="CheY-like"/>
    <property type="match status" value="1"/>
</dbReference>
<evidence type="ECO:0000256" key="7">
    <source>
        <dbReference type="PROSITE-ProRule" id="PRU01091"/>
    </source>
</evidence>
<evidence type="ECO:0000256" key="5">
    <source>
        <dbReference type="ARBA" id="ARBA00023163"/>
    </source>
</evidence>
<dbReference type="PROSITE" id="PS50110">
    <property type="entry name" value="RESPONSE_REGULATORY"/>
    <property type="match status" value="1"/>
</dbReference>
<dbReference type="Gene3D" id="3.40.50.2300">
    <property type="match status" value="1"/>
</dbReference>
<dbReference type="GO" id="GO:0006355">
    <property type="term" value="P:regulation of DNA-templated transcription"/>
    <property type="evidence" value="ECO:0007669"/>
    <property type="project" value="InterPro"/>
</dbReference>
<dbReference type="EMBL" id="FNWJ01000002">
    <property type="protein sequence ID" value="SEH15408.1"/>
    <property type="molecule type" value="Genomic_DNA"/>
</dbReference>
<feature type="modified residue" description="4-aspartylphosphate" evidence="6">
    <location>
        <position position="71"/>
    </location>
</feature>
<name>A0A1H6FYX3_THEAL</name>
<organism evidence="10 11">
    <name type="scientific">Thermoleophilum album</name>
    <dbReference type="NCBI Taxonomy" id="29539"/>
    <lineage>
        <taxon>Bacteria</taxon>
        <taxon>Bacillati</taxon>
        <taxon>Actinomycetota</taxon>
        <taxon>Thermoleophilia</taxon>
        <taxon>Thermoleophilales</taxon>
        <taxon>Thermoleophilaceae</taxon>
        <taxon>Thermoleophilum</taxon>
    </lineage>
</organism>
<dbReference type="GO" id="GO:0005829">
    <property type="term" value="C:cytosol"/>
    <property type="evidence" value="ECO:0007669"/>
    <property type="project" value="TreeGrafter"/>
</dbReference>
<dbReference type="PROSITE" id="PS51755">
    <property type="entry name" value="OMPR_PHOB"/>
    <property type="match status" value="1"/>
</dbReference>
<dbReference type="InterPro" id="IPR039420">
    <property type="entry name" value="WalR-like"/>
</dbReference>
<dbReference type="STRING" id="29539.SAMN02745716_1939"/>
<dbReference type="PANTHER" id="PTHR48111">
    <property type="entry name" value="REGULATOR OF RPOS"/>
    <property type="match status" value="1"/>
</dbReference>
<keyword evidence="3" id="KW-0805">Transcription regulation</keyword>
<dbReference type="CDD" id="cd00383">
    <property type="entry name" value="trans_reg_C"/>
    <property type="match status" value="1"/>
</dbReference>